<accession>A0A6I9S524</accession>
<evidence type="ECO:0000256" key="8">
    <source>
        <dbReference type="ARBA" id="ARBA00023136"/>
    </source>
</evidence>
<feature type="transmembrane region" description="Helical" evidence="10">
    <location>
        <begin position="317"/>
        <end position="336"/>
    </location>
</feature>
<organism evidence="12 13">
    <name type="scientific">Elaeis guineensis var. tenera</name>
    <name type="common">Oil palm</name>
    <dbReference type="NCBI Taxonomy" id="51953"/>
    <lineage>
        <taxon>Eukaryota</taxon>
        <taxon>Viridiplantae</taxon>
        <taxon>Streptophyta</taxon>
        <taxon>Embryophyta</taxon>
        <taxon>Tracheophyta</taxon>
        <taxon>Spermatophyta</taxon>
        <taxon>Magnoliopsida</taxon>
        <taxon>Liliopsida</taxon>
        <taxon>Arecaceae</taxon>
        <taxon>Arecoideae</taxon>
        <taxon>Cocoseae</taxon>
        <taxon>Elaeidinae</taxon>
        <taxon>Elaeis</taxon>
    </lineage>
</organism>
<dbReference type="GeneID" id="105056995"/>
<protein>
    <submittedName>
        <fullName evidence="13">RHOMBOID-like protein 12, mitochondrial isoform X1</fullName>
    </submittedName>
</protein>
<keyword evidence="3" id="KW-0645">Protease</keyword>
<dbReference type="InParanoid" id="A0A6I9S524"/>
<evidence type="ECO:0000256" key="4">
    <source>
        <dbReference type="ARBA" id="ARBA00022692"/>
    </source>
</evidence>
<feature type="transmembrane region" description="Helical" evidence="10">
    <location>
        <begin position="260"/>
        <end position="279"/>
    </location>
</feature>
<dbReference type="Pfam" id="PF01694">
    <property type="entry name" value="Rhomboid"/>
    <property type="match status" value="1"/>
</dbReference>
<feature type="region of interest" description="Disordered" evidence="9">
    <location>
        <begin position="18"/>
        <end position="48"/>
    </location>
</feature>
<feature type="domain" description="Peptidase S54 rhomboid" evidence="11">
    <location>
        <begin position="182"/>
        <end position="332"/>
    </location>
</feature>
<evidence type="ECO:0000256" key="7">
    <source>
        <dbReference type="ARBA" id="ARBA00022989"/>
    </source>
</evidence>
<name>A0A6I9S524_ELAGV</name>
<feature type="transmembrane region" description="Helical" evidence="10">
    <location>
        <begin position="222"/>
        <end position="240"/>
    </location>
</feature>
<dbReference type="InterPro" id="IPR035952">
    <property type="entry name" value="Rhomboid-like_sf"/>
</dbReference>
<sequence>MRRFLPLKLLLRRKNHNPSNPISLPLQRGLPNSASRSPVFSSSPLPEPHHHPFSRLLSDSLRSWRSGDRLPSGSFDFLASQALAKSAMAKGGLERFFDRGTHLWKVSLQRRRGFDAGRLFSSSRNFWRYLMPTPDGVLLSLIGANVAVFFLWRIADPKFMRNNFMVDASLETLISLDNFKSGRLHTLLTSAFSHSDLDHLVTNMIGLYFFGTNIGRLFGPEFLLKLYLAGALGGSIFFLVHKALIVPSTEGYRQWDHSRIPGLGASAAVNAIILLDVFLFPKNIIYVNLIMPVPAILMGAILIGTDLWRVKKGEGHISGSAHLGGAVVAALVWAGIKKGLI</sequence>
<evidence type="ECO:0000256" key="1">
    <source>
        <dbReference type="ARBA" id="ARBA00004141"/>
    </source>
</evidence>
<proteinExistence type="inferred from homology"/>
<dbReference type="FunCoup" id="A0A6I9S524">
    <property type="interactions" value="579"/>
</dbReference>
<dbReference type="Gene3D" id="1.20.1540.10">
    <property type="entry name" value="Rhomboid-like"/>
    <property type="match status" value="1"/>
</dbReference>
<dbReference type="RefSeq" id="XP_010937715.1">
    <property type="nucleotide sequence ID" value="XM_010939413.3"/>
</dbReference>
<dbReference type="GO" id="GO:0016020">
    <property type="term" value="C:membrane"/>
    <property type="evidence" value="ECO:0007669"/>
    <property type="project" value="UniProtKB-SubCell"/>
</dbReference>
<keyword evidence="6" id="KW-0809">Transit peptide</keyword>
<keyword evidence="4 10" id="KW-0812">Transmembrane</keyword>
<dbReference type="GO" id="GO:0006508">
    <property type="term" value="P:proteolysis"/>
    <property type="evidence" value="ECO:0007669"/>
    <property type="project" value="UniProtKB-KW"/>
</dbReference>
<evidence type="ECO:0000256" key="10">
    <source>
        <dbReference type="SAM" id="Phobius"/>
    </source>
</evidence>
<dbReference type="Proteomes" id="UP000504607">
    <property type="component" value="Chromosome 1"/>
</dbReference>
<evidence type="ECO:0000256" key="3">
    <source>
        <dbReference type="ARBA" id="ARBA00022670"/>
    </source>
</evidence>
<gene>
    <name evidence="13" type="primary">LOC105056995</name>
</gene>
<evidence type="ECO:0000313" key="12">
    <source>
        <dbReference type="Proteomes" id="UP000504607"/>
    </source>
</evidence>
<keyword evidence="12" id="KW-1185">Reference proteome</keyword>
<keyword evidence="8 10" id="KW-0472">Membrane</keyword>
<evidence type="ECO:0000313" key="13">
    <source>
        <dbReference type="RefSeq" id="XP_010937715.1"/>
    </source>
</evidence>
<dbReference type="FunFam" id="1.20.1540.10:FF:000018">
    <property type="entry name" value="RHOMBOID-like protein 12, mitochondrial"/>
    <property type="match status" value="1"/>
</dbReference>
<dbReference type="PANTHER" id="PTHR43731:SF14">
    <property type="entry name" value="PRESENILIN-ASSOCIATED RHOMBOID-LIKE PROTEIN, MITOCHONDRIAL"/>
    <property type="match status" value="1"/>
</dbReference>
<dbReference type="KEGG" id="egu:105056995"/>
<dbReference type="InterPro" id="IPR050925">
    <property type="entry name" value="Rhomboid_protease_S54"/>
</dbReference>
<keyword evidence="5" id="KW-0378">Hydrolase</keyword>
<evidence type="ECO:0000259" key="11">
    <source>
        <dbReference type="Pfam" id="PF01694"/>
    </source>
</evidence>
<keyword evidence="7 10" id="KW-1133">Transmembrane helix</keyword>
<dbReference type="SUPFAM" id="SSF144091">
    <property type="entry name" value="Rhomboid-like"/>
    <property type="match status" value="1"/>
</dbReference>
<evidence type="ECO:0000256" key="6">
    <source>
        <dbReference type="ARBA" id="ARBA00022946"/>
    </source>
</evidence>
<comment type="similarity">
    <text evidence="2">Belongs to the peptidase S54 family.</text>
</comment>
<dbReference type="InterPro" id="IPR022764">
    <property type="entry name" value="Peptidase_S54_rhomboid_dom"/>
</dbReference>
<comment type="subcellular location">
    <subcellularLocation>
        <location evidence="1">Membrane</location>
        <topology evidence="1">Multi-pass membrane protein</topology>
    </subcellularLocation>
</comment>
<dbReference type="AlphaFoldDB" id="A0A6I9S524"/>
<evidence type="ECO:0000256" key="9">
    <source>
        <dbReference type="SAM" id="MobiDB-lite"/>
    </source>
</evidence>
<dbReference type="GO" id="GO:0004252">
    <property type="term" value="F:serine-type endopeptidase activity"/>
    <property type="evidence" value="ECO:0007669"/>
    <property type="project" value="InterPro"/>
</dbReference>
<evidence type="ECO:0000256" key="2">
    <source>
        <dbReference type="ARBA" id="ARBA00009045"/>
    </source>
</evidence>
<evidence type="ECO:0000256" key="5">
    <source>
        <dbReference type="ARBA" id="ARBA00022801"/>
    </source>
</evidence>
<dbReference type="PANTHER" id="PTHR43731">
    <property type="entry name" value="RHOMBOID PROTEASE"/>
    <property type="match status" value="1"/>
</dbReference>
<feature type="transmembrane region" description="Helical" evidence="10">
    <location>
        <begin position="136"/>
        <end position="155"/>
    </location>
</feature>
<dbReference type="OrthoDB" id="418595at2759"/>
<feature type="compositionally biased region" description="Low complexity" evidence="9">
    <location>
        <begin position="31"/>
        <end position="44"/>
    </location>
</feature>
<feature type="transmembrane region" description="Helical" evidence="10">
    <location>
        <begin position="285"/>
        <end position="305"/>
    </location>
</feature>
<reference evidence="13" key="1">
    <citation type="submission" date="2025-08" db="UniProtKB">
        <authorList>
            <consortium name="RefSeq"/>
        </authorList>
    </citation>
    <scope>IDENTIFICATION</scope>
</reference>